<proteinExistence type="predicted"/>
<evidence type="ECO:0000313" key="3">
    <source>
        <dbReference type="Proteomes" id="UP000661691"/>
    </source>
</evidence>
<evidence type="ECO:0000313" key="2">
    <source>
        <dbReference type="EMBL" id="MBD1371886.1"/>
    </source>
</evidence>
<organism evidence="2 3">
    <name type="scientific">Polycladospora coralii</name>
    <dbReference type="NCBI Taxonomy" id="2771432"/>
    <lineage>
        <taxon>Bacteria</taxon>
        <taxon>Bacillati</taxon>
        <taxon>Bacillota</taxon>
        <taxon>Bacilli</taxon>
        <taxon>Bacillales</taxon>
        <taxon>Thermoactinomycetaceae</taxon>
        <taxon>Polycladospora</taxon>
    </lineage>
</organism>
<dbReference type="Proteomes" id="UP000661691">
    <property type="component" value="Unassembled WGS sequence"/>
</dbReference>
<dbReference type="RefSeq" id="WP_191138514.1">
    <property type="nucleotide sequence ID" value="NZ_JACXAG020000001.1"/>
</dbReference>
<dbReference type="EMBL" id="JACXAH010000005">
    <property type="protein sequence ID" value="MBD1371886.1"/>
    <property type="molecule type" value="Genomic_DNA"/>
</dbReference>
<name>A0A926N869_9BACL</name>
<gene>
    <name evidence="2" type="ORF">IC620_05870</name>
</gene>
<feature type="transmembrane region" description="Helical" evidence="1">
    <location>
        <begin position="166"/>
        <end position="185"/>
    </location>
</feature>
<dbReference type="Pfam" id="PF11193">
    <property type="entry name" value="DUF2812"/>
    <property type="match status" value="1"/>
</dbReference>
<comment type="caution">
    <text evidence="2">The sequence shown here is derived from an EMBL/GenBank/DDBJ whole genome shotgun (WGS) entry which is preliminary data.</text>
</comment>
<keyword evidence="1" id="KW-0472">Membrane</keyword>
<accession>A0A926N869</accession>
<feature type="transmembrane region" description="Helical" evidence="1">
    <location>
        <begin position="113"/>
        <end position="132"/>
    </location>
</feature>
<dbReference type="AlphaFoldDB" id="A0A926N869"/>
<evidence type="ECO:0000256" key="1">
    <source>
        <dbReference type="SAM" id="Phobius"/>
    </source>
</evidence>
<reference evidence="2" key="1">
    <citation type="submission" date="2020-09" db="EMBL/GenBank/DDBJ databases">
        <title>A novel bacterium of genus Hazenella, isolated from South China Sea.</title>
        <authorList>
            <person name="Huang H."/>
            <person name="Mo K."/>
            <person name="Hu Y."/>
        </authorList>
    </citation>
    <scope>NUCLEOTIDE SEQUENCE</scope>
    <source>
        <strain evidence="2">IB182357</strain>
    </source>
</reference>
<keyword evidence="3" id="KW-1185">Reference proteome</keyword>
<dbReference type="InterPro" id="IPR021359">
    <property type="entry name" value="DUF2812"/>
</dbReference>
<protein>
    <submittedName>
        <fullName evidence="2">DUF2812 domain-containing protein</fullName>
    </submittedName>
</protein>
<keyword evidence="1" id="KW-1133">Transmembrane helix</keyword>
<keyword evidence="1" id="KW-0812">Transmembrane</keyword>
<sequence>MKKFRFFLDIDKEEKWLNTMAKQGYIFIGKLVRYHFRPAQTETSTIKIDYRSFKNQVDYQDYRTLFEDSGWKHIAGSKNSGVQYFERIDENASKDIFSDISSKAGRYKRLSEMYLTLALPLTFALILSPVKFSTLLHPMSWYLTPGLWEKAGISFWWSFLFETPFVLLRNLSWVILIPIASFFLIKSMRARMQYRKMRNSTKHS</sequence>